<dbReference type="Proteomes" id="UP000276133">
    <property type="component" value="Unassembled WGS sequence"/>
</dbReference>
<accession>A0A3M7SKT2</accession>
<organism evidence="1 2">
    <name type="scientific">Brachionus plicatilis</name>
    <name type="common">Marine rotifer</name>
    <name type="synonym">Brachionus muelleri</name>
    <dbReference type="NCBI Taxonomy" id="10195"/>
    <lineage>
        <taxon>Eukaryota</taxon>
        <taxon>Metazoa</taxon>
        <taxon>Spiralia</taxon>
        <taxon>Gnathifera</taxon>
        <taxon>Rotifera</taxon>
        <taxon>Eurotatoria</taxon>
        <taxon>Monogononta</taxon>
        <taxon>Pseudotrocha</taxon>
        <taxon>Ploima</taxon>
        <taxon>Brachionidae</taxon>
        <taxon>Brachionus</taxon>
    </lineage>
</organism>
<proteinExistence type="predicted"/>
<evidence type="ECO:0000313" key="1">
    <source>
        <dbReference type="EMBL" id="RNA36349.1"/>
    </source>
</evidence>
<sequence length="85" mass="9672">MLFSNRLELTFSAGFDYRITFSAALRSISKGSSYSSDLRMTSALIRSDIKVTSSLHYFQVKVSNNKIFVTAIRKDNKQTCHIKDN</sequence>
<reference evidence="1 2" key="1">
    <citation type="journal article" date="2018" name="Sci. Rep.">
        <title>Genomic signatures of local adaptation to the degree of environmental predictability in rotifers.</title>
        <authorList>
            <person name="Franch-Gras L."/>
            <person name="Hahn C."/>
            <person name="Garcia-Roger E.M."/>
            <person name="Carmona M.J."/>
            <person name="Serra M."/>
            <person name="Gomez A."/>
        </authorList>
    </citation>
    <scope>NUCLEOTIDE SEQUENCE [LARGE SCALE GENOMIC DNA]</scope>
    <source>
        <strain evidence="1">HYR1</strain>
    </source>
</reference>
<dbReference type="EMBL" id="REGN01001200">
    <property type="protein sequence ID" value="RNA36349.1"/>
    <property type="molecule type" value="Genomic_DNA"/>
</dbReference>
<evidence type="ECO:0000313" key="2">
    <source>
        <dbReference type="Proteomes" id="UP000276133"/>
    </source>
</evidence>
<keyword evidence="2" id="KW-1185">Reference proteome</keyword>
<gene>
    <name evidence="1" type="ORF">BpHYR1_020757</name>
</gene>
<comment type="caution">
    <text evidence="1">The sequence shown here is derived from an EMBL/GenBank/DDBJ whole genome shotgun (WGS) entry which is preliminary data.</text>
</comment>
<protein>
    <submittedName>
        <fullName evidence="1">Uncharacterized protein</fullName>
    </submittedName>
</protein>
<name>A0A3M7SKT2_BRAPC</name>
<dbReference type="AlphaFoldDB" id="A0A3M7SKT2"/>